<proteinExistence type="predicted"/>
<dbReference type="InterPro" id="IPR011008">
    <property type="entry name" value="Dimeric_a/b-barrel"/>
</dbReference>
<name>A0A327W568_9BACT</name>
<accession>A0A327W568</accession>
<protein>
    <submittedName>
        <fullName evidence="2">Stress responsive alpha/beta barrel protein</fullName>
    </submittedName>
</protein>
<sequence length="106" mass="12171">MKPNESKFVHVVNFYLKPDLSQEDIKRFEAGVSSLAAIEEIAVNNIGKPASTDRPVIDKSYSYCLLCVFNNQAMHDIYQTHPVHLTFIDNCKHLWEKVIIFDSETI</sequence>
<feature type="domain" description="Stress-response A/B barrel" evidence="1">
    <location>
        <begin position="8"/>
        <end position="103"/>
    </location>
</feature>
<dbReference type="Proteomes" id="UP000249819">
    <property type="component" value="Unassembled WGS sequence"/>
</dbReference>
<evidence type="ECO:0000313" key="3">
    <source>
        <dbReference type="Proteomes" id="UP000249819"/>
    </source>
</evidence>
<dbReference type="PROSITE" id="PS51502">
    <property type="entry name" value="S_R_A_B_BARREL"/>
    <property type="match status" value="1"/>
</dbReference>
<reference evidence="2 3" key="1">
    <citation type="submission" date="2018-06" db="EMBL/GenBank/DDBJ databases">
        <title>Genomic Encyclopedia of Archaeal and Bacterial Type Strains, Phase II (KMG-II): from individual species to whole genera.</title>
        <authorList>
            <person name="Goeker M."/>
        </authorList>
    </citation>
    <scope>NUCLEOTIDE SEQUENCE [LARGE SCALE GENOMIC DNA]</scope>
    <source>
        <strain evidence="2 3">DSM 29821</strain>
    </source>
</reference>
<comment type="caution">
    <text evidence="2">The sequence shown here is derived from an EMBL/GenBank/DDBJ whole genome shotgun (WGS) entry which is preliminary data.</text>
</comment>
<evidence type="ECO:0000313" key="2">
    <source>
        <dbReference type="EMBL" id="RAJ85555.1"/>
    </source>
</evidence>
<evidence type="ECO:0000259" key="1">
    <source>
        <dbReference type="PROSITE" id="PS51502"/>
    </source>
</evidence>
<dbReference type="OrthoDB" id="7189263at2"/>
<dbReference type="InterPro" id="IPR013097">
    <property type="entry name" value="Dabb"/>
</dbReference>
<keyword evidence="3" id="KW-1185">Reference proteome</keyword>
<dbReference type="SMART" id="SM00886">
    <property type="entry name" value="Dabb"/>
    <property type="match status" value="1"/>
</dbReference>
<organism evidence="2 3">
    <name type="scientific">Chitinophaga dinghuensis</name>
    <dbReference type="NCBI Taxonomy" id="1539050"/>
    <lineage>
        <taxon>Bacteria</taxon>
        <taxon>Pseudomonadati</taxon>
        <taxon>Bacteroidota</taxon>
        <taxon>Chitinophagia</taxon>
        <taxon>Chitinophagales</taxon>
        <taxon>Chitinophagaceae</taxon>
        <taxon>Chitinophaga</taxon>
    </lineage>
</organism>
<dbReference type="AlphaFoldDB" id="A0A327W568"/>
<dbReference type="Gene3D" id="3.30.70.100">
    <property type="match status" value="1"/>
</dbReference>
<dbReference type="RefSeq" id="WP_111591208.1">
    <property type="nucleotide sequence ID" value="NZ_QLMA01000002.1"/>
</dbReference>
<dbReference type="EMBL" id="QLMA01000002">
    <property type="protein sequence ID" value="RAJ85555.1"/>
    <property type="molecule type" value="Genomic_DNA"/>
</dbReference>
<dbReference type="SUPFAM" id="SSF54909">
    <property type="entry name" value="Dimeric alpha+beta barrel"/>
    <property type="match status" value="1"/>
</dbReference>
<dbReference type="Pfam" id="PF07876">
    <property type="entry name" value="Dabb"/>
    <property type="match status" value="1"/>
</dbReference>
<gene>
    <name evidence="2" type="ORF">CLV59_102259</name>
</gene>